<dbReference type="Gene3D" id="1.10.10.60">
    <property type="entry name" value="Homeodomain-like"/>
    <property type="match status" value="2"/>
</dbReference>
<dbReference type="Pfam" id="PF12833">
    <property type="entry name" value="HTH_18"/>
    <property type="match status" value="1"/>
</dbReference>
<keyword evidence="3" id="KW-0238">DNA-binding</keyword>
<comment type="caution">
    <text evidence="10">The sequence shown here is derived from an EMBL/GenBank/DDBJ whole genome shotgun (WGS) entry which is preliminary data.</text>
</comment>
<name>A0ABQ0BDF4_9FIRM</name>
<evidence type="ECO:0000259" key="8">
    <source>
        <dbReference type="PROSITE" id="PS01124"/>
    </source>
</evidence>
<sequence length="483" mass="57075">MYKVCIADDEELVLESIRQRIAKSGMNLEVTGVARNGIEAYELYEKVSPDIYFVDINMPLCSGLDFVERVRRLDKDSITKFVIISGYDDFKYVKKAIQTRVVNYILKPIQQQEFLDTLREVCESLDEIKQRMHEEYKRQWQYFRNFLQSMPVFSGTALLLYGDRLMERIQSGETEETQSLSAVFPPETWSYIRFHECDNLSLMLAENKWLDERQINEIWEKIKCTGEDYLVYKTGKGMNTAGMMKEMESVLNGRFWAGSLHLLASVKPEQNEYEGGLEELNKALEDFREEKWREKLELVFQKVFEDRKNRGILTEFYHYVLILAADKYRQHNFDIPENLKRELYPYSIDNCASQDEIRDKISEYLKLIHEKIVRESGRNDLSDQAATYLEMHYTEDITLTDLANEFFVAPVYLAKRFKEKQNITVMQFLENCRMEKAVELLESSELNVTEIARLTGYNDANYFTRAFKKKHGMTPREYRSREG</sequence>
<evidence type="ECO:0000256" key="4">
    <source>
        <dbReference type="ARBA" id="ARBA00023163"/>
    </source>
</evidence>
<evidence type="ECO:0000313" key="11">
    <source>
        <dbReference type="Proteomes" id="UP001600943"/>
    </source>
</evidence>
<dbReference type="PROSITE" id="PS00041">
    <property type="entry name" value="HTH_ARAC_FAMILY_1"/>
    <property type="match status" value="1"/>
</dbReference>
<feature type="domain" description="Response regulatory" evidence="9">
    <location>
        <begin position="3"/>
        <end position="122"/>
    </location>
</feature>
<dbReference type="InterPro" id="IPR011006">
    <property type="entry name" value="CheY-like_superfamily"/>
</dbReference>
<organism evidence="10 11">
    <name type="scientific">Blautia hominis</name>
    <dbReference type="NCBI Taxonomy" id="2025493"/>
    <lineage>
        <taxon>Bacteria</taxon>
        <taxon>Bacillati</taxon>
        <taxon>Bacillota</taxon>
        <taxon>Clostridia</taxon>
        <taxon>Lachnospirales</taxon>
        <taxon>Lachnospiraceae</taxon>
        <taxon>Blautia</taxon>
    </lineage>
</organism>
<dbReference type="PROSITE" id="PS01124">
    <property type="entry name" value="HTH_ARAC_FAMILY_2"/>
    <property type="match status" value="1"/>
</dbReference>
<keyword evidence="2" id="KW-0805">Transcription regulation</keyword>
<dbReference type="RefSeq" id="WP_390407239.1">
    <property type="nucleotide sequence ID" value="NZ_BAABYW010000001.1"/>
</dbReference>
<keyword evidence="6" id="KW-0597">Phosphoprotein</keyword>
<dbReference type="SMART" id="SM00342">
    <property type="entry name" value="HTH_ARAC"/>
    <property type="match status" value="1"/>
</dbReference>
<dbReference type="PANTHER" id="PTHR43280:SF28">
    <property type="entry name" value="HTH-TYPE TRANSCRIPTIONAL ACTIVATOR RHAS"/>
    <property type="match status" value="1"/>
</dbReference>
<accession>A0ABQ0BDF4</accession>
<dbReference type="SUPFAM" id="SSF52172">
    <property type="entry name" value="CheY-like"/>
    <property type="match status" value="1"/>
</dbReference>
<evidence type="ECO:0000256" key="5">
    <source>
        <dbReference type="ARBA" id="ARBA00024867"/>
    </source>
</evidence>
<dbReference type="InterPro" id="IPR020449">
    <property type="entry name" value="Tscrpt_reg_AraC-type_HTH"/>
</dbReference>
<dbReference type="CDD" id="cd17536">
    <property type="entry name" value="REC_YesN-like"/>
    <property type="match status" value="1"/>
</dbReference>
<dbReference type="InterPro" id="IPR018062">
    <property type="entry name" value="HTH_AraC-typ_CS"/>
</dbReference>
<feature type="domain" description="HTH araC/xylS-type" evidence="8">
    <location>
        <begin position="383"/>
        <end position="481"/>
    </location>
</feature>
<evidence type="ECO:0000256" key="6">
    <source>
        <dbReference type="PROSITE-ProRule" id="PRU00169"/>
    </source>
</evidence>
<protein>
    <recommendedName>
        <fullName evidence="1">Stage 0 sporulation protein A homolog</fullName>
    </recommendedName>
</protein>
<keyword evidence="7" id="KW-0175">Coiled coil</keyword>
<dbReference type="PROSITE" id="PS50110">
    <property type="entry name" value="RESPONSE_REGULATORY"/>
    <property type="match status" value="1"/>
</dbReference>
<evidence type="ECO:0000256" key="1">
    <source>
        <dbReference type="ARBA" id="ARBA00018672"/>
    </source>
</evidence>
<dbReference type="PRINTS" id="PR00032">
    <property type="entry name" value="HTHARAC"/>
</dbReference>
<feature type="coiled-coil region" evidence="7">
    <location>
        <begin position="270"/>
        <end position="297"/>
    </location>
</feature>
<proteinExistence type="predicted"/>
<evidence type="ECO:0000313" key="10">
    <source>
        <dbReference type="EMBL" id="GAA6409480.1"/>
    </source>
</evidence>
<evidence type="ECO:0000256" key="7">
    <source>
        <dbReference type="SAM" id="Coils"/>
    </source>
</evidence>
<feature type="modified residue" description="4-aspartylphosphate" evidence="6">
    <location>
        <position position="55"/>
    </location>
</feature>
<evidence type="ECO:0000259" key="9">
    <source>
        <dbReference type="PROSITE" id="PS50110"/>
    </source>
</evidence>
<dbReference type="Proteomes" id="UP001600943">
    <property type="component" value="Unassembled WGS sequence"/>
</dbReference>
<dbReference type="Pfam" id="PF00072">
    <property type="entry name" value="Response_reg"/>
    <property type="match status" value="1"/>
</dbReference>
<evidence type="ECO:0000256" key="3">
    <source>
        <dbReference type="ARBA" id="ARBA00023125"/>
    </source>
</evidence>
<reference evidence="10 11" key="1">
    <citation type="submission" date="2024-04" db="EMBL/GenBank/DDBJ databases">
        <title>Defined microbial consortia suppress multidrug-resistant proinflammatory Enterobacteriaceae via ecological control.</title>
        <authorList>
            <person name="Furuichi M."/>
            <person name="Kawaguchi T."/>
            <person name="Pust M."/>
            <person name="Yasuma K."/>
            <person name="Plichta D."/>
            <person name="Hasegawa N."/>
            <person name="Ohya T."/>
            <person name="Bhattarai S."/>
            <person name="Sasajima S."/>
            <person name="Aoto Y."/>
            <person name="Tuganbaev T."/>
            <person name="Yaginuma M."/>
            <person name="Ueda M."/>
            <person name="Okahashi N."/>
            <person name="Amafuji K."/>
            <person name="Kiridooshi Y."/>
            <person name="Sugita K."/>
            <person name="Strazar M."/>
            <person name="Skelly A."/>
            <person name="Suda W."/>
            <person name="Hattori M."/>
            <person name="Nakamoto N."/>
            <person name="Caballero S."/>
            <person name="Norman J."/>
            <person name="Olle B."/>
            <person name="Tanoue T."/>
            <person name="Arita M."/>
            <person name="Bucci V."/>
            <person name="Atarashi K."/>
            <person name="Xavier R."/>
            <person name="Honda K."/>
        </authorList>
    </citation>
    <scope>NUCLEOTIDE SEQUENCE [LARGE SCALE GENOMIC DNA]</scope>
    <source>
        <strain evidence="11">k04-0078-D8-1</strain>
    </source>
</reference>
<dbReference type="SUPFAM" id="SSF46689">
    <property type="entry name" value="Homeodomain-like"/>
    <property type="match status" value="2"/>
</dbReference>
<dbReference type="Gene3D" id="3.40.50.2300">
    <property type="match status" value="1"/>
</dbReference>
<dbReference type="EMBL" id="BAABYW010000001">
    <property type="protein sequence ID" value="GAA6409480.1"/>
    <property type="molecule type" value="Genomic_DNA"/>
</dbReference>
<dbReference type="InterPro" id="IPR018060">
    <property type="entry name" value="HTH_AraC"/>
</dbReference>
<evidence type="ECO:0000256" key="2">
    <source>
        <dbReference type="ARBA" id="ARBA00023015"/>
    </source>
</evidence>
<comment type="function">
    <text evidence="5">May play the central regulatory role in sporulation. It may be an element of the effector pathway responsible for the activation of sporulation genes in response to nutritional stress. Spo0A may act in concert with spo0H (a sigma factor) to control the expression of some genes that are critical to the sporulation process.</text>
</comment>
<dbReference type="InterPro" id="IPR009057">
    <property type="entry name" value="Homeodomain-like_sf"/>
</dbReference>
<dbReference type="InterPro" id="IPR001789">
    <property type="entry name" value="Sig_transdc_resp-reg_receiver"/>
</dbReference>
<keyword evidence="11" id="KW-1185">Reference proteome</keyword>
<dbReference type="SMART" id="SM00448">
    <property type="entry name" value="REC"/>
    <property type="match status" value="1"/>
</dbReference>
<dbReference type="PANTHER" id="PTHR43280">
    <property type="entry name" value="ARAC-FAMILY TRANSCRIPTIONAL REGULATOR"/>
    <property type="match status" value="1"/>
</dbReference>
<gene>
    <name evidence="10" type="ORF">K040078D81_35970</name>
</gene>
<keyword evidence="4" id="KW-0804">Transcription</keyword>